<dbReference type="AlphaFoldDB" id="A0A6J4IDF5"/>
<gene>
    <name evidence="2" type="ORF">AVDCRST_MAG10-2087</name>
</gene>
<feature type="non-terminal residue" evidence="2">
    <location>
        <position position="1"/>
    </location>
</feature>
<accession>A0A6J4IDF5</accession>
<evidence type="ECO:0000256" key="1">
    <source>
        <dbReference type="SAM" id="MobiDB-lite"/>
    </source>
</evidence>
<feature type="region of interest" description="Disordered" evidence="1">
    <location>
        <begin position="1"/>
        <end position="32"/>
    </location>
</feature>
<name>A0A6J4IDF5_9ACTN</name>
<organism evidence="2">
    <name type="scientific">uncultured Acidimicrobiales bacterium</name>
    <dbReference type="NCBI Taxonomy" id="310071"/>
    <lineage>
        <taxon>Bacteria</taxon>
        <taxon>Bacillati</taxon>
        <taxon>Actinomycetota</taxon>
        <taxon>Acidimicrobiia</taxon>
        <taxon>Acidimicrobiales</taxon>
        <taxon>environmental samples</taxon>
    </lineage>
</organism>
<feature type="non-terminal residue" evidence="2">
    <location>
        <position position="32"/>
    </location>
</feature>
<evidence type="ECO:0000313" key="2">
    <source>
        <dbReference type="EMBL" id="CAA9249356.1"/>
    </source>
</evidence>
<dbReference type="EMBL" id="CADCTB010000131">
    <property type="protein sequence ID" value="CAA9249356.1"/>
    <property type="molecule type" value="Genomic_DNA"/>
</dbReference>
<sequence>EPAADAVADAAQSGLLVDNRHGGRPAPVGRPV</sequence>
<protein>
    <submittedName>
        <fullName evidence="2">Uncharacterized protein</fullName>
    </submittedName>
</protein>
<feature type="compositionally biased region" description="Low complexity" evidence="1">
    <location>
        <begin position="1"/>
        <end position="11"/>
    </location>
</feature>
<reference evidence="2" key="1">
    <citation type="submission" date="2020-02" db="EMBL/GenBank/DDBJ databases">
        <authorList>
            <person name="Meier V. D."/>
        </authorList>
    </citation>
    <scope>NUCLEOTIDE SEQUENCE</scope>
    <source>
        <strain evidence="2">AVDCRST_MAG10</strain>
    </source>
</reference>
<proteinExistence type="predicted"/>